<name>A0A1B9GU60_9TREE</name>
<keyword evidence="3" id="KW-1185">Reference proteome</keyword>
<dbReference type="AlphaFoldDB" id="A0A1B9GU60"/>
<feature type="compositionally biased region" description="Polar residues" evidence="1">
    <location>
        <begin position="43"/>
        <end position="57"/>
    </location>
</feature>
<reference evidence="2 3" key="1">
    <citation type="submission" date="2013-07" db="EMBL/GenBank/DDBJ databases">
        <title>The Genome Sequence of Cryptococcus heveanensis BCC8398.</title>
        <authorList>
            <consortium name="The Broad Institute Genome Sequencing Platform"/>
            <person name="Cuomo C."/>
            <person name="Litvintseva A."/>
            <person name="Chen Y."/>
            <person name="Heitman J."/>
            <person name="Sun S."/>
            <person name="Springer D."/>
            <person name="Dromer F."/>
            <person name="Young S.K."/>
            <person name="Zeng Q."/>
            <person name="Gargeya S."/>
            <person name="Fitzgerald M."/>
            <person name="Abouelleil A."/>
            <person name="Alvarado L."/>
            <person name="Berlin A.M."/>
            <person name="Chapman S.B."/>
            <person name="Dewar J."/>
            <person name="Goldberg J."/>
            <person name="Griggs A."/>
            <person name="Gujja S."/>
            <person name="Hansen M."/>
            <person name="Howarth C."/>
            <person name="Imamovic A."/>
            <person name="Larimer J."/>
            <person name="McCowan C."/>
            <person name="Murphy C."/>
            <person name="Pearson M."/>
            <person name="Priest M."/>
            <person name="Roberts A."/>
            <person name="Saif S."/>
            <person name="Shea T."/>
            <person name="Sykes S."/>
            <person name="Wortman J."/>
            <person name="Nusbaum C."/>
            <person name="Birren B."/>
        </authorList>
    </citation>
    <scope>NUCLEOTIDE SEQUENCE [LARGE SCALE GENOMIC DNA]</scope>
    <source>
        <strain evidence="2 3">BCC8398</strain>
    </source>
</reference>
<evidence type="ECO:0000256" key="1">
    <source>
        <dbReference type="SAM" id="MobiDB-lite"/>
    </source>
</evidence>
<proteinExistence type="predicted"/>
<gene>
    <name evidence="2" type="ORF">I316_03614</name>
</gene>
<dbReference type="EMBL" id="KV700124">
    <property type="protein sequence ID" value="OCF34573.1"/>
    <property type="molecule type" value="Genomic_DNA"/>
</dbReference>
<accession>A0A1B9GU60</accession>
<evidence type="ECO:0000313" key="3">
    <source>
        <dbReference type="Proteomes" id="UP000092666"/>
    </source>
</evidence>
<protein>
    <submittedName>
        <fullName evidence="2">Uncharacterized protein</fullName>
    </submittedName>
</protein>
<dbReference type="Proteomes" id="UP000092666">
    <property type="component" value="Unassembled WGS sequence"/>
</dbReference>
<reference evidence="3" key="2">
    <citation type="submission" date="2013-12" db="EMBL/GenBank/DDBJ databases">
        <title>Evolution of pathogenesis and genome organization in the Tremellales.</title>
        <authorList>
            <person name="Cuomo C."/>
            <person name="Litvintseva A."/>
            <person name="Heitman J."/>
            <person name="Chen Y."/>
            <person name="Sun S."/>
            <person name="Springer D."/>
            <person name="Dromer F."/>
            <person name="Young S."/>
            <person name="Zeng Q."/>
            <person name="Chapman S."/>
            <person name="Gujja S."/>
            <person name="Saif S."/>
            <person name="Birren B."/>
        </authorList>
    </citation>
    <scope>NUCLEOTIDE SEQUENCE [LARGE SCALE GENOMIC DNA]</scope>
    <source>
        <strain evidence="3">BCC8398</strain>
    </source>
</reference>
<organism evidence="2 3">
    <name type="scientific">Kwoniella heveanensis BCC8398</name>
    <dbReference type="NCBI Taxonomy" id="1296120"/>
    <lineage>
        <taxon>Eukaryota</taxon>
        <taxon>Fungi</taxon>
        <taxon>Dikarya</taxon>
        <taxon>Basidiomycota</taxon>
        <taxon>Agaricomycotina</taxon>
        <taxon>Tremellomycetes</taxon>
        <taxon>Tremellales</taxon>
        <taxon>Cryptococcaceae</taxon>
        <taxon>Kwoniella</taxon>
    </lineage>
</organism>
<feature type="region of interest" description="Disordered" evidence="1">
    <location>
        <begin position="1"/>
        <end position="104"/>
    </location>
</feature>
<sequence>MAPSSDFLSSLRRPKRYPSQPRNGPTRSGTSNTLSTWVDIDPTTGQDRLLNVSSIAQPTPYGDTGGPTHSSLSPEPTHDSRTSFGFEGSVRQPSMDNTYFDDISRRGEGSLRKVSDREGRAGRLKRRSMQLLKMVGGSVSGNGESRKASTRSIRAGDIQIVHTTHDEHTRPSISSVSRPSMSYDSHACASGSITTVSEHALLSSTLVP</sequence>
<evidence type="ECO:0000313" key="2">
    <source>
        <dbReference type="EMBL" id="OCF34573.1"/>
    </source>
</evidence>
<feature type="compositionally biased region" description="Polar residues" evidence="1">
    <location>
        <begin position="20"/>
        <end position="36"/>
    </location>
</feature>